<proteinExistence type="predicted"/>
<dbReference type="EMBL" id="JAVRQU010000001">
    <property type="protein sequence ID" value="KAK5707631.1"/>
    <property type="molecule type" value="Genomic_DNA"/>
</dbReference>
<name>A0AAN7WIL3_9PEZI</name>
<protein>
    <submittedName>
        <fullName evidence="1">Uncharacterized protein</fullName>
    </submittedName>
</protein>
<gene>
    <name evidence="1" type="ORF">LTR97_000169</name>
</gene>
<comment type="caution">
    <text evidence="1">The sequence shown here is derived from an EMBL/GenBank/DDBJ whole genome shotgun (WGS) entry which is preliminary data.</text>
</comment>
<dbReference type="Proteomes" id="UP001310594">
    <property type="component" value="Unassembled WGS sequence"/>
</dbReference>
<evidence type="ECO:0000313" key="2">
    <source>
        <dbReference type="Proteomes" id="UP001310594"/>
    </source>
</evidence>
<reference evidence="1" key="1">
    <citation type="submission" date="2023-08" db="EMBL/GenBank/DDBJ databases">
        <title>Black Yeasts Isolated from many extreme environments.</title>
        <authorList>
            <person name="Coleine C."/>
            <person name="Stajich J.E."/>
            <person name="Selbmann L."/>
        </authorList>
    </citation>
    <scope>NUCLEOTIDE SEQUENCE</scope>
    <source>
        <strain evidence="1">CCFEE 5810</strain>
    </source>
</reference>
<dbReference type="AlphaFoldDB" id="A0AAN7WIL3"/>
<evidence type="ECO:0000313" key="1">
    <source>
        <dbReference type="EMBL" id="KAK5707631.1"/>
    </source>
</evidence>
<sequence>MLALVKVKETVGGRTRRSICPVSEAVVKRDTNFTALFDYPTIPSAIEVRTLKEPKSPKDLKTYLQGRQQLKGLVNLITPGVSYCKQLKFADLPRYKSTVVGMGNADLVGCTVTVLVSARAVYMCHFVERLHFPHVHTAPVPNEVKYTFIDAMNFVTGNQPQRGCGGDSLDKTLFQGGDGDNTQLYIMTPRSRATPDDVTSQEHNGEITLLTAVMRIHVPGAQVTTYNYYARTEGYPGLDNYVKGAATWEYDPNADGNGNADWRLWFEETNRRGSSVNQKVV</sequence>
<organism evidence="1 2">
    <name type="scientific">Elasticomyces elasticus</name>
    <dbReference type="NCBI Taxonomy" id="574655"/>
    <lineage>
        <taxon>Eukaryota</taxon>
        <taxon>Fungi</taxon>
        <taxon>Dikarya</taxon>
        <taxon>Ascomycota</taxon>
        <taxon>Pezizomycotina</taxon>
        <taxon>Dothideomycetes</taxon>
        <taxon>Dothideomycetidae</taxon>
        <taxon>Mycosphaerellales</taxon>
        <taxon>Teratosphaeriaceae</taxon>
        <taxon>Elasticomyces</taxon>
    </lineage>
</organism>
<accession>A0AAN7WIL3</accession>